<reference evidence="2 3" key="1">
    <citation type="submission" date="2019-05" db="EMBL/GenBank/DDBJ databases">
        <title>Another draft genome of Portunus trituberculatus and its Hox gene families provides insights of decapod evolution.</title>
        <authorList>
            <person name="Jeong J.-H."/>
            <person name="Song I."/>
            <person name="Kim S."/>
            <person name="Choi T."/>
            <person name="Kim D."/>
            <person name="Ryu S."/>
            <person name="Kim W."/>
        </authorList>
    </citation>
    <scope>NUCLEOTIDE SEQUENCE [LARGE SCALE GENOMIC DNA]</scope>
    <source>
        <tissue evidence="2">Muscle</tissue>
    </source>
</reference>
<evidence type="ECO:0000313" key="2">
    <source>
        <dbReference type="EMBL" id="MPC87390.1"/>
    </source>
</evidence>
<dbReference type="AlphaFoldDB" id="A0A5B7IRW2"/>
<dbReference type="Proteomes" id="UP000324222">
    <property type="component" value="Unassembled WGS sequence"/>
</dbReference>
<sequence>MEKRWREEVTIRDKGWVGPAARATHLYVTQSPSSDWPPSTLTSPSFTSYWPDSTSRHNGRPQRSSSHVALMCERGSEGASKGGENKEGTPAEHHRTITTR</sequence>
<feature type="compositionally biased region" description="Basic and acidic residues" evidence="1">
    <location>
        <begin position="83"/>
        <end position="100"/>
    </location>
</feature>
<dbReference type="EMBL" id="VSRR010074373">
    <property type="protein sequence ID" value="MPC87390.1"/>
    <property type="molecule type" value="Genomic_DNA"/>
</dbReference>
<gene>
    <name evidence="2" type="ORF">E2C01_082251</name>
</gene>
<keyword evidence="3" id="KW-1185">Reference proteome</keyword>
<evidence type="ECO:0000256" key="1">
    <source>
        <dbReference type="SAM" id="MobiDB-lite"/>
    </source>
</evidence>
<proteinExistence type="predicted"/>
<feature type="region of interest" description="Disordered" evidence="1">
    <location>
        <begin position="50"/>
        <end position="100"/>
    </location>
</feature>
<name>A0A5B7IRW2_PORTR</name>
<organism evidence="2 3">
    <name type="scientific">Portunus trituberculatus</name>
    <name type="common">Swimming crab</name>
    <name type="synonym">Neptunus trituberculatus</name>
    <dbReference type="NCBI Taxonomy" id="210409"/>
    <lineage>
        <taxon>Eukaryota</taxon>
        <taxon>Metazoa</taxon>
        <taxon>Ecdysozoa</taxon>
        <taxon>Arthropoda</taxon>
        <taxon>Crustacea</taxon>
        <taxon>Multicrustacea</taxon>
        <taxon>Malacostraca</taxon>
        <taxon>Eumalacostraca</taxon>
        <taxon>Eucarida</taxon>
        <taxon>Decapoda</taxon>
        <taxon>Pleocyemata</taxon>
        <taxon>Brachyura</taxon>
        <taxon>Eubrachyura</taxon>
        <taxon>Portunoidea</taxon>
        <taxon>Portunidae</taxon>
        <taxon>Portuninae</taxon>
        <taxon>Portunus</taxon>
    </lineage>
</organism>
<protein>
    <submittedName>
        <fullName evidence="2">Uncharacterized protein</fullName>
    </submittedName>
</protein>
<accession>A0A5B7IRW2</accession>
<evidence type="ECO:0000313" key="3">
    <source>
        <dbReference type="Proteomes" id="UP000324222"/>
    </source>
</evidence>
<comment type="caution">
    <text evidence="2">The sequence shown here is derived from an EMBL/GenBank/DDBJ whole genome shotgun (WGS) entry which is preliminary data.</text>
</comment>